<dbReference type="InterPro" id="IPR044202">
    <property type="entry name" value="LETM1/MDM38-like"/>
</dbReference>
<dbReference type="Proteomes" id="UP001634007">
    <property type="component" value="Unassembled WGS sequence"/>
</dbReference>
<dbReference type="EMBL" id="JBJKBG010000006">
    <property type="protein sequence ID" value="KAL3735891.1"/>
    <property type="molecule type" value="Genomic_DNA"/>
</dbReference>
<dbReference type="PANTHER" id="PTHR14009:SF34">
    <property type="entry name" value="LETM1 RBD DOMAIN-CONTAINING PROTEIN"/>
    <property type="match status" value="1"/>
</dbReference>
<evidence type="ECO:0000313" key="2">
    <source>
        <dbReference type="EMBL" id="KAL3735891.1"/>
    </source>
</evidence>
<protein>
    <recommendedName>
        <fullName evidence="4">LETM1-like protein</fullName>
    </recommendedName>
</protein>
<sequence length="718" mass="80805">MASHLSLQHPRPLDNSKSLGADKKQKIKAIALNPSKLIRKDRESYGCSCNFSSSKFFLAYNPSPREYSLGALSPMASLFTDETIIENWGHIVKSHSKKMEFNRVNCLVWVLHESAKSFSAAIELLELAGSSAEISMAWLGKDVHQWHKRISYQVAVYAMLKTAVEVEFLLSHERSNNPSVVREILSPRLNLMKEYIESQMSKRHTGLVGWFREVELPRIAGFFIPLLKRWSMEYAGSGVAGIVVGISCCSAVAKLGPRQSSCRMLSVSIDAILLELMELSHGLVSVDKGHQLATEAGFELDFLTHFGRKFSLSEESEELEFWIGLAQKKLSLAFQKEPLVSCMEDSPDKVKAESLAILGLFAYLGRRTRLHLSKMGIREVDEQVKDFLSFLECGIIFIYPGFSSVPMYQMFMEMIIDEIGWLDFYASQTASCTDRKRSKQHVIQAETEIILSRVFTTCYDVFSGFAHFSRSTLQPLDSEVLAFLLRSQSLLSVCLEDYWVVYDRSGESLKTAENGALDPTLAAAAKWKAKRSIALEAQHKAIVSMAQERSENTSQPVPKLTNDTSANTMVALATVNRAGDAKSDARDEGLCRKFSIKLVSASHNIWMGTQLLWIDIVLLLKLLLKQMRGHNITQRERKKLKRTLHDIATLIPVTILMLLPVSAVGHAAMIAAIKKYMPSLIPSPYSKERQDIVKQLNRTKKMEVRLWSNLEDSSFRIT</sequence>
<feature type="transmembrane region" description="Helical" evidence="1">
    <location>
        <begin position="644"/>
        <end position="673"/>
    </location>
</feature>
<keyword evidence="1" id="KW-0812">Transmembrane</keyword>
<keyword evidence="3" id="KW-1185">Reference proteome</keyword>
<keyword evidence="1" id="KW-1133">Transmembrane helix</keyword>
<reference evidence="2 3" key="1">
    <citation type="submission" date="2024-11" db="EMBL/GenBank/DDBJ databases">
        <title>Chromosome-level genome assembly of Eucalyptus globulus Labill. provides insights into its genome evolution.</title>
        <authorList>
            <person name="Li X."/>
        </authorList>
    </citation>
    <scope>NUCLEOTIDE SEQUENCE [LARGE SCALE GENOMIC DNA]</scope>
    <source>
        <strain evidence="2">CL2024</strain>
        <tissue evidence="2">Fresh tender leaves</tissue>
    </source>
</reference>
<organism evidence="2 3">
    <name type="scientific">Eucalyptus globulus</name>
    <name type="common">Tasmanian blue gum</name>
    <dbReference type="NCBI Taxonomy" id="34317"/>
    <lineage>
        <taxon>Eukaryota</taxon>
        <taxon>Viridiplantae</taxon>
        <taxon>Streptophyta</taxon>
        <taxon>Embryophyta</taxon>
        <taxon>Tracheophyta</taxon>
        <taxon>Spermatophyta</taxon>
        <taxon>Magnoliopsida</taxon>
        <taxon>eudicotyledons</taxon>
        <taxon>Gunneridae</taxon>
        <taxon>Pentapetalae</taxon>
        <taxon>rosids</taxon>
        <taxon>malvids</taxon>
        <taxon>Myrtales</taxon>
        <taxon>Myrtaceae</taxon>
        <taxon>Myrtoideae</taxon>
        <taxon>Eucalypteae</taxon>
        <taxon>Eucalyptus</taxon>
    </lineage>
</organism>
<evidence type="ECO:0008006" key="4">
    <source>
        <dbReference type="Google" id="ProtNLM"/>
    </source>
</evidence>
<dbReference type="AlphaFoldDB" id="A0ABD3KD85"/>
<dbReference type="PANTHER" id="PTHR14009">
    <property type="entry name" value="LEUCINE ZIPPER-EF-HAND CONTAINING TRANSMEMBRANE PROTEIN"/>
    <property type="match status" value="1"/>
</dbReference>
<keyword evidence="1" id="KW-0472">Membrane</keyword>
<accession>A0ABD3KD85</accession>
<gene>
    <name evidence="2" type="ORF">ACJRO7_024935</name>
</gene>
<comment type="caution">
    <text evidence="2">The sequence shown here is derived from an EMBL/GenBank/DDBJ whole genome shotgun (WGS) entry which is preliminary data.</text>
</comment>
<name>A0ABD3KD85_EUCGL</name>
<feature type="transmembrane region" description="Helical" evidence="1">
    <location>
        <begin position="605"/>
        <end position="624"/>
    </location>
</feature>
<proteinExistence type="predicted"/>
<evidence type="ECO:0000256" key="1">
    <source>
        <dbReference type="SAM" id="Phobius"/>
    </source>
</evidence>
<evidence type="ECO:0000313" key="3">
    <source>
        <dbReference type="Proteomes" id="UP001634007"/>
    </source>
</evidence>